<dbReference type="GO" id="GO:0008496">
    <property type="term" value="F:mannan endo-1,6-alpha-mannosidase activity"/>
    <property type="evidence" value="ECO:0007669"/>
    <property type="project" value="UniProtKB-UniRule"/>
</dbReference>
<feature type="chain" id="PRO_5040417151" description="Mannan endo-1,6-alpha-mannosidase" evidence="13">
    <location>
        <begin position="22"/>
        <end position="460"/>
    </location>
</feature>
<dbReference type="Proteomes" id="UP000777438">
    <property type="component" value="Unassembled WGS sequence"/>
</dbReference>
<proteinExistence type="inferred from homology"/>
<evidence type="ECO:0000256" key="12">
    <source>
        <dbReference type="SAM" id="Phobius"/>
    </source>
</evidence>
<protein>
    <recommendedName>
        <fullName evidence="4 10">Mannan endo-1,6-alpha-mannosidase</fullName>
        <ecNumber evidence="4 10">3.2.1.101</ecNumber>
    </recommendedName>
</protein>
<dbReference type="InterPro" id="IPR014480">
    <property type="entry name" value="Mannan-1_6-alpha_mannosidase"/>
</dbReference>
<keyword evidence="12" id="KW-0812">Transmembrane</keyword>
<evidence type="ECO:0000256" key="10">
    <source>
        <dbReference type="PIRNR" id="PIRNR016302"/>
    </source>
</evidence>
<dbReference type="PANTHER" id="PTHR12145">
    <property type="entry name" value="MANNAN ENDO-1,6-ALPHA-MANNOSIDASE DCW1"/>
    <property type="match status" value="1"/>
</dbReference>
<sequence length="460" mass="49792">MKSFLATGAAVSILATGLVSAQSPYSIASDSDIKKTASSIAWDMMQYYHGNETGATPGILPGPPPNGDYYWWEAGAMWGTLIDYWRCTGDSSYNDEIIIAMQHQAGPDADYQPSNVTLSLGNDDQAFWGMSAMLAAEVKFTDPPSDQPGWLALAQAVFNTQADPMRHDDTCGGGLRWQIPFSNNGYNYKNSIANGCFFNIGARLARYTANETYANWAEKTWDWMWDVGLIDNQKWHIYDGGHVEKNCTDINKAQFSYNSGVLIQGLAHMYNYTNGAQKWKDRLDNLLNATLNTFFPDNIAYEIACEDHDTCTTDMFSFKGYVHRWLSVTAKLAPHTSTTILPVLATSAEAAIKQCTGGDNGRTCGFKWKSGVFDGKIGVGQQMNVLAAVSSLLMEKTPAPVTAKTGGTSKGNSDAGTGGDGKYLGGDKPLSTGDKAGAGIITFLVLAGACGMFGWMSFGE</sequence>
<dbReference type="AlphaFoldDB" id="A0A9P8VVW4"/>
<feature type="region of interest" description="Disordered" evidence="11">
    <location>
        <begin position="400"/>
        <end position="420"/>
    </location>
</feature>
<dbReference type="SUPFAM" id="SSF48208">
    <property type="entry name" value="Six-hairpin glycosidases"/>
    <property type="match status" value="1"/>
</dbReference>
<evidence type="ECO:0000256" key="11">
    <source>
        <dbReference type="SAM" id="MobiDB-lite"/>
    </source>
</evidence>
<dbReference type="GO" id="GO:0012505">
    <property type="term" value="C:endomembrane system"/>
    <property type="evidence" value="ECO:0007669"/>
    <property type="project" value="UniProtKB-SubCell"/>
</dbReference>
<comment type="subcellular location">
    <subcellularLocation>
        <location evidence="2">Endomembrane system</location>
    </subcellularLocation>
</comment>
<name>A0A9P8VVW4_9HYPO</name>
<gene>
    <name evidence="14" type="ORF">B0T10DRAFT_465546</name>
</gene>
<reference evidence="14 15" key="1">
    <citation type="journal article" date="2021" name="Nat. Commun.">
        <title>Genetic determinants of endophytism in the Arabidopsis root mycobiome.</title>
        <authorList>
            <person name="Mesny F."/>
            <person name="Miyauchi S."/>
            <person name="Thiergart T."/>
            <person name="Pickel B."/>
            <person name="Atanasova L."/>
            <person name="Karlsson M."/>
            <person name="Huettel B."/>
            <person name="Barry K.W."/>
            <person name="Haridas S."/>
            <person name="Chen C."/>
            <person name="Bauer D."/>
            <person name="Andreopoulos W."/>
            <person name="Pangilinan J."/>
            <person name="LaButti K."/>
            <person name="Riley R."/>
            <person name="Lipzen A."/>
            <person name="Clum A."/>
            <person name="Drula E."/>
            <person name="Henrissat B."/>
            <person name="Kohler A."/>
            <person name="Grigoriev I.V."/>
            <person name="Martin F.M."/>
            <person name="Hacquard S."/>
        </authorList>
    </citation>
    <scope>NUCLEOTIDE SEQUENCE [LARGE SCALE GENOMIC DNA]</scope>
    <source>
        <strain evidence="14 15">MPI-CAGE-CH-0241</strain>
    </source>
</reference>
<evidence type="ECO:0000256" key="1">
    <source>
        <dbReference type="ARBA" id="ARBA00001452"/>
    </source>
</evidence>
<dbReference type="FunFam" id="1.50.10.20:FF:000006">
    <property type="entry name" value="Mannan endo-1,6-alpha-mannosidase"/>
    <property type="match status" value="1"/>
</dbReference>
<evidence type="ECO:0000256" key="4">
    <source>
        <dbReference type="ARBA" id="ARBA00012350"/>
    </source>
</evidence>
<evidence type="ECO:0000313" key="14">
    <source>
        <dbReference type="EMBL" id="KAH6874760.1"/>
    </source>
</evidence>
<accession>A0A9P8VVW4</accession>
<evidence type="ECO:0000256" key="13">
    <source>
        <dbReference type="SAM" id="SignalP"/>
    </source>
</evidence>
<evidence type="ECO:0000256" key="3">
    <source>
        <dbReference type="ARBA" id="ARBA00009699"/>
    </source>
</evidence>
<keyword evidence="6 10" id="KW-0378">Hydrolase</keyword>
<dbReference type="GO" id="GO:0016052">
    <property type="term" value="P:carbohydrate catabolic process"/>
    <property type="evidence" value="ECO:0007669"/>
    <property type="project" value="InterPro"/>
</dbReference>
<dbReference type="EC" id="3.2.1.101" evidence="4 10"/>
<organism evidence="14 15">
    <name type="scientific">Thelonectria olida</name>
    <dbReference type="NCBI Taxonomy" id="1576542"/>
    <lineage>
        <taxon>Eukaryota</taxon>
        <taxon>Fungi</taxon>
        <taxon>Dikarya</taxon>
        <taxon>Ascomycota</taxon>
        <taxon>Pezizomycotina</taxon>
        <taxon>Sordariomycetes</taxon>
        <taxon>Hypocreomycetidae</taxon>
        <taxon>Hypocreales</taxon>
        <taxon>Nectriaceae</taxon>
        <taxon>Thelonectria</taxon>
    </lineage>
</organism>
<comment type="similarity">
    <text evidence="3 10">Belongs to the glycosyl hydrolase 76 family.</text>
</comment>
<feature type="transmembrane region" description="Helical" evidence="12">
    <location>
        <begin position="436"/>
        <end position="458"/>
    </location>
</feature>
<dbReference type="Gene3D" id="1.50.10.20">
    <property type="match status" value="1"/>
</dbReference>
<dbReference type="InterPro" id="IPR005198">
    <property type="entry name" value="Glyco_hydro_76"/>
</dbReference>
<dbReference type="EMBL" id="JAGPYM010000037">
    <property type="protein sequence ID" value="KAH6874760.1"/>
    <property type="molecule type" value="Genomic_DNA"/>
</dbReference>
<keyword evidence="12" id="KW-1133">Transmembrane helix</keyword>
<evidence type="ECO:0000256" key="5">
    <source>
        <dbReference type="ARBA" id="ARBA00022729"/>
    </source>
</evidence>
<keyword evidence="5 13" id="KW-0732">Signal</keyword>
<feature type="signal peptide" evidence="13">
    <location>
        <begin position="1"/>
        <end position="21"/>
    </location>
</feature>
<evidence type="ECO:0000313" key="15">
    <source>
        <dbReference type="Proteomes" id="UP000777438"/>
    </source>
</evidence>
<dbReference type="PANTHER" id="PTHR12145:SF36">
    <property type="entry name" value="MANNAN ENDO-1,6-ALPHA-MANNOSIDASE DCW1"/>
    <property type="match status" value="1"/>
</dbReference>
<evidence type="ECO:0000256" key="9">
    <source>
        <dbReference type="ARBA" id="ARBA00023295"/>
    </source>
</evidence>
<evidence type="ECO:0000256" key="7">
    <source>
        <dbReference type="ARBA" id="ARBA00023136"/>
    </source>
</evidence>
<keyword evidence="8" id="KW-0325">Glycoprotein</keyword>
<keyword evidence="15" id="KW-1185">Reference proteome</keyword>
<comment type="caution">
    <text evidence="14">The sequence shown here is derived from an EMBL/GenBank/DDBJ whole genome shotgun (WGS) entry which is preliminary data.</text>
</comment>
<dbReference type="GO" id="GO:0009272">
    <property type="term" value="P:fungal-type cell wall biogenesis"/>
    <property type="evidence" value="ECO:0007669"/>
    <property type="project" value="TreeGrafter"/>
</dbReference>
<keyword evidence="7 12" id="KW-0472">Membrane</keyword>
<dbReference type="PIRSF" id="PIRSF016302">
    <property type="entry name" value="Man_a_manosd"/>
    <property type="match status" value="1"/>
</dbReference>
<dbReference type="OrthoDB" id="4187847at2759"/>
<keyword evidence="9 10" id="KW-0326">Glycosidase</keyword>
<comment type="catalytic activity">
    <reaction evidence="1 10">
        <text>Random hydrolysis of (1-&gt;6)-alpha-D-mannosidic linkages in unbranched (1-&gt;6)-mannans.</text>
        <dbReference type="EC" id="3.2.1.101"/>
    </reaction>
</comment>
<evidence type="ECO:0000256" key="8">
    <source>
        <dbReference type="ARBA" id="ARBA00023180"/>
    </source>
</evidence>
<evidence type="ECO:0000256" key="6">
    <source>
        <dbReference type="ARBA" id="ARBA00022801"/>
    </source>
</evidence>
<dbReference type="InterPro" id="IPR008928">
    <property type="entry name" value="6-hairpin_glycosidase_sf"/>
</dbReference>
<evidence type="ECO:0000256" key="2">
    <source>
        <dbReference type="ARBA" id="ARBA00004308"/>
    </source>
</evidence>
<dbReference type="Pfam" id="PF03663">
    <property type="entry name" value="Glyco_hydro_76"/>
    <property type="match status" value="1"/>
</dbReference>